<keyword evidence="3" id="KW-1185">Reference proteome</keyword>
<accession>A0A2R6NGS0</accession>
<reference evidence="2 3" key="1">
    <citation type="submission" date="2018-02" db="EMBL/GenBank/DDBJ databases">
        <title>Genome sequence of the basidiomycete white-rot fungus Phlebia centrifuga.</title>
        <authorList>
            <person name="Granchi Z."/>
            <person name="Peng M."/>
            <person name="de Vries R.P."/>
            <person name="Hilden K."/>
            <person name="Makela M.R."/>
            <person name="Grigoriev I."/>
            <person name="Riley R."/>
        </authorList>
    </citation>
    <scope>NUCLEOTIDE SEQUENCE [LARGE SCALE GENOMIC DNA]</scope>
    <source>
        <strain evidence="2 3">FBCC195</strain>
    </source>
</reference>
<name>A0A2R6NGS0_9APHY</name>
<evidence type="ECO:0000313" key="2">
    <source>
        <dbReference type="EMBL" id="PSR71531.1"/>
    </source>
</evidence>
<feature type="region of interest" description="Disordered" evidence="1">
    <location>
        <begin position="301"/>
        <end position="327"/>
    </location>
</feature>
<sequence length="372" mass="40537">MIIDKPPLPDDPTPTDAPPSYDELQRPVSPSSYPQDNKTGPSQPFPSPSSPASSSSLKPPPISHRPSKGKKSKWFPFGQSSQSARTQQEVKETILGLVRDVVRAPEPSAAISILKDCASACATHELSFSALLQDKSVEGHTPIYWSIVKRPAEPQSPTDIDLVATLLSLAAPLTPVTVSEIRLACLQNSDQVLFQRLRRLPTFAPVSGTDEILLGVSVAPDEIEVQDLPGDEGAFAASFRIAMFHKRMRVSKSVRLEFIARDGTHWNPNYVKGTWLVSLTLMEHSPPTFFDSRLLIEEAKPSLPSSPTGGSIGGRKSSTVSLEKSKPKPTIELRLKTAIQLGPKRSSHRQIIVDDITVPLSKSPMGNSLQYE</sequence>
<feature type="compositionally biased region" description="Polar residues" evidence="1">
    <location>
        <begin position="78"/>
        <end position="87"/>
    </location>
</feature>
<dbReference type="Proteomes" id="UP000186601">
    <property type="component" value="Unassembled WGS sequence"/>
</dbReference>
<comment type="caution">
    <text evidence="2">The sequence shown here is derived from an EMBL/GenBank/DDBJ whole genome shotgun (WGS) entry which is preliminary data.</text>
</comment>
<organism evidence="2 3">
    <name type="scientific">Hermanssonia centrifuga</name>
    <dbReference type="NCBI Taxonomy" id="98765"/>
    <lineage>
        <taxon>Eukaryota</taxon>
        <taxon>Fungi</taxon>
        <taxon>Dikarya</taxon>
        <taxon>Basidiomycota</taxon>
        <taxon>Agaricomycotina</taxon>
        <taxon>Agaricomycetes</taxon>
        <taxon>Polyporales</taxon>
        <taxon>Meruliaceae</taxon>
        <taxon>Hermanssonia</taxon>
    </lineage>
</organism>
<feature type="region of interest" description="Disordered" evidence="1">
    <location>
        <begin position="1"/>
        <end position="88"/>
    </location>
</feature>
<feature type="compositionally biased region" description="Polar residues" evidence="1">
    <location>
        <begin position="28"/>
        <end position="40"/>
    </location>
</feature>
<dbReference type="EMBL" id="MLYV02001272">
    <property type="protein sequence ID" value="PSR71531.1"/>
    <property type="molecule type" value="Genomic_DNA"/>
</dbReference>
<evidence type="ECO:0000313" key="3">
    <source>
        <dbReference type="Proteomes" id="UP000186601"/>
    </source>
</evidence>
<gene>
    <name evidence="2" type="ORF">PHLCEN_2v12582</name>
</gene>
<protein>
    <submittedName>
        <fullName evidence="2">Uncharacterized protein</fullName>
    </submittedName>
</protein>
<dbReference type="OrthoDB" id="2959034at2759"/>
<dbReference type="AlphaFoldDB" id="A0A2R6NGS0"/>
<evidence type="ECO:0000256" key="1">
    <source>
        <dbReference type="SAM" id="MobiDB-lite"/>
    </source>
</evidence>
<proteinExistence type="predicted"/>